<dbReference type="Proteomes" id="UP001500840">
    <property type="component" value="Unassembled WGS sequence"/>
</dbReference>
<organism evidence="2 3">
    <name type="scientific">Novipirellula rosea</name>
    <dbReference type="NCBI Taxonomy" id="1031540"/>
    <lineage>
        <taxon>Bacteria</taxon>
        <taxon>Pseudomonadati</taxon>
        <taxon>Planctomycetota</taxon>
        <taxon>Planctomycetia</taxon>
        <taxon>Pirellulales</taxon>
        <taxon>Pirellulaceae</taxon>
        <taxon>Novipirellula</taxon>
    </lineage>
</organism>
<sequence length="215" mass="24564">MSRLIAIATVFSVVFASGQADAQVTTSPHYPHSQPYHGPVHGGDWGHDYWHAPPHVPSVAQLDEYADQLAKVARHLHEDAHKLSQDYEHSHSIEGYVDQVDRLQQHMHTILHEAAEQNRLSTGLLTHIKSDVRQAKLLFSRLYGELQHQGYDGARTTDFYAMAHMREVIVTEANPLIRQLEIALYGYSHTDDIHRTYRHPVPSPWYGHHGIHPHH</sequence>
<reference evidence="3" key="1">
    <citation type="journal article" date="2019" name="Int. J. Syst. Evol. Microbiol.">
        <title>The Global Catalogue of Microorganisms (GCM) 10K type strain sequencing project: providing services to taxonomists for standard genome sequencing and annotation.</title>
        <authorList>
            <consortium name="The Broad Institute Genomics Platform"/>
            <consortium name="The Broad Institute Genome Sequencing Center for Infectious Disease"/>
            <person name="Wu L."/>
            <person name="Ma J."/>
        </authorList>
    </citation>
    <scope>NUCLEOTIDE SEQUENCE [LARGE SCALE GENOMIC DNA]</scope>
    <source>
        <strain evidence="3">JCM 17759</strain>
    </source>
</reference>
<evidence type="ECO:0000313" key="2">
    <source>
        <dbReference type="EMBL" id="GAA4463142.1"/>
    </source>
</evidence>
<feature type="chain" id="PRO_5046258035" description="Secreted protein" evidence="1">
    <location>
        <begin position="23"/>
        <end position="215"/>
    </location>
</feature>
<evidence type="ECO:0000313" key="3">
    <source>
        <dbReference type="Proteomes" id="UP001500840"/>
    </source>
</evidence>
<dbReference type="RefSeq" id="WP_345326161.1">
    <property type="nucleotide sequence ID" value="NZ_BAABGA010000064.1"/>
</dbReference>
<keyword evidence="3" id="KW-1185">Reference proteome</keyword>
<name>A0ABP8NCG9_9BACT</name>
<gene>
    <name evidence="2" type="ORF">GCM10023156_47950</name>
</gene>
<evidence type="ECO:0000256" key="1">
    <source>
        <dbReference type="SAM" id="SignalP"/>
    </source>
</evidence>
<feature type="signal peptide" evidence="1">
    <location>
        <begin position="1"/>
        <end position="22"/>
    </location>
</feature>
<proteinExistence type="predicted"/>
<comment type="caution">
    <text evidence="2">The sequence shown here is derived from an EMBL/GenBank/DDBJ whole genome shotgun (WGS) entry which is preliminary data.</text>
</comment>
<keyword evidence="1" id="KW-0732">Signal</keyword>
<evidence type="ECO:0008006" key="4">
    <source>
        <dbReference type="Google" id="ProtNLM"/>
    </source>
</evidence>
<dbReference type="EMBL" id="BAABGA010000064">
    <property type="protein sequence ID" value="GAA4463142.1"/>
    <property type="molecule type" value="Genomic_DNA"/>
</dbReference>
<protein>
    <recommendedName>
        <fullName evidence="4">Secreted protein</fullName>
    </recommendedName>
</protein>
<accession>A0ABP8NCG9</accession>